<keyword evidence="1" id="KW-0812">Transmembrane</keyword>
<keyword evidence="1" id="KW-0472">Membrane</keyword>
<evidence type="ECO:0000313" key="3">
    <source>
        <dbReference type="Proteomes" id="UP000292927"/>
    </source>
</evidence>
<proteinExistence type="predicted"/>
<dbReference type="RefSeq" id="WP_130436099.1">
    <property type="nucleotide sequence ID" value="NZ_SGXF01000007.1"/>
</dbReference>
<dbReference type="Proteomes" id="UP000292927">
    <property type="component" value="Unassembled WGS sequence"/>
</dbReference>
<dbReference type="AlphaFoldDB" id="A0A4V2F5G9"/>
<feature type="transmembrane region" description="Helical" evidence="1">
    <location>
        <begin position="140"/>
        <end position="159"/>
    </location>
</feature>
<gene>
    <name evidence="2" type="ORF">EV209_2850</name>
</gene>
<sequence>MLDNLILAYRSKFYTWNLKDVVNFWQKNKKITLIFIIFIFVAVAVTIYSLIVKTSIPVFVLLLIELIAIIPIDRLIVKKHQEIISTKKEHIDEVILFLKNAIPGHDLSGKNQVDELIARLSIRIDAGAPFNKFISQLRNFVKVIALPIIAYIAGVYSNTVSELDFWFVIGIAVSLILIIGFLYIILGMIYQELQKITCRNYDVAIALKEDLSDIKLLFFTNK</sequence>
<keyword evidence="3" id="KW-1185">Reference proteome</keyword>
<comment type="caution">
    <text evidence="2">The sequence shown here is derived from an EMBL/GenBank/DDBJ whole genome shotgun (WGS) entry which is preliminary data.</text>
</comment>
<feature type="transmembrane region" description="Helical" evidence="1">
    <location>
        <begin position="31"/>
        <end position="51"/>
    </location>
</feature>
<name>A0A4V2F5G9_9FIRM</name>
<protein>
    <submittedName>
        <fullName evidence="2">Uncharacterized protein</fullName>
    </submittedName>
</protein>
<evidence type="ECO:0000313" key="2">
    <source>
        <dbReference type="EMBL" id="RZS92779.1"/>
    </source>
</evidence>
<dbReference type="EMBL" id="SGXF01000007">
    <property type="protein sequence ID" value="RZS92779.1"/>
    <property type="molecule type" value="Genomic_DNA"/>
</dbReference>
<evidence type="ECO:0000256" key="1">
    <source>
        <dbReference type="SAM" id="Phobius"/>
    </source>
</evidence>
<keyword evidence="1" id="KW-1133">Transmembrane helix</keyword>
<dbReference type="OrthoDB" id="2082776at2"/>
<accession>A0A4V2F5G9</accession>
<feature type="transmembrane region" description="Helical" evidence="1">
    <location>
        <begin position="165"/>
        <end position="190"/>
    </location>
</feature>
<feature type="transmembrane region" description="Helical" evidence="1">
    <location>
        <begin position="57"/>
        <end position="77"/>
    </location>
</feature>
<reference evidence="2 3" key="1">
    <citation type="submission" date="2019-02" db="EMBL/GenBank/DDBJ databases">
        <title>Genomic Encyclopedia of Type Strains, Phase IV (KMG-IV): sequencing the most valuable type-strain genomes for metagenomic binning, comparative biology and taxonomic classification.</title>
        <authorList>
            <person name="Goeker M."/>
        </authorList>
    </citation>
    <scope>NUCLEOTIDE SEQUENCE [LARGE SCALE GENOMIC DNA]</scope>
    <source>
        <strain evidence="2 3">DSM 29486</strain>
    </source>
</reference>
<organism evidence="2 3">
    <name type="scientific">Cuneatibacter caecimuris</name>
    <dbReference type="NCBI Taxonomy" id="1796618"/>
    <lineage>
        <taxon>Bacteria</taxon>
        <taxon>Bacillati</taxon>
        <taxon>Bacillota</taxon>
        <taxon>Clostridia</taxon>
        <taxon>Lachnospirales</taxon>
        <taxon>Lachnospiraceae</taxon>
        <taxon>Cuneatibacter</taxon>
    </lineage>
</organism>